<evidence type="ECO:0000256" key="1">
    <source>
        <dbReference type="SAM" id="MobiDB-lite"/>
    </source>
</evidence>
<keyword evidence="3" id="KW-1185">Reference proteome</keyword>
<organism evidence="2 3">
    <name type="scientific">Pycnococcus provasolii</name>
    <dbReference type="NCBI Taxonomy" id="41880"/>
    <lineage>
        <taxon>Eukaryota</taxon>
        <taxon>Viridiplantae</taxon>
        <taxon>Chlorophyta</taxon>
        <taxon>Pseudoscourfieldiophyceae</taxon>
        <taxon>Pseudoscourfieldiales</taxon>
        <taxon>Pycnococcaceae</taxon>
        <taxon>Pycnococcus</taxon>
    </lineage>
</organism>
<comment type="caution">
    <text evidence="2">The sequence shown here is derived from an EMBL/GenBank/DDBJ whole genome shotgun (WGS) entry which is preliminary data.</text>
</comment>
<reference evidence="2" key="1">
    <citation type="submission" date="2020-10" db="EMBL/GenBank/DDBJ databases">
        <title>Unveiling of a novel bifunctional photoreceptor, Dualchrome1, isolated from a cosmopolitan green alga.</title>
        <authorList>
            <person name="Suzuki S."/>
            <person name="Kawachi M."/>
        </authorList>
    </citation>
    <scope>NUCLEOTIDE SEQUENCE</scope>
    <source>
        <strain evidence="2">NIES 2893</strain>
    </source>
</reference>
<evidence type="ECO:0000313" key="3">
    <source>
        <dbReference type="Proteomes" id="UP000660262"/>
    </source>
</evidence>
<evidence type="ECO:0000313" key="2">
    <source>
        <dbReference type="EMBL" id="GHP08358.1"/>
    </source>
</evidence>
<dbReference type="AlphaFoldDB" id="A0A830HN70"/>
<name>A0A830HN70_9CHLO</name>
<sequence length="347" mass="34948">MASSSSSAAAPLLLLDAGPLPDDCTNTSSSSSLTNNNNNISTESEDASSSSSVASSLIHSKHHAAILARHERSLALVDGIVTYAIGASISLSAASPASSDSSEGVLVTPAPPCVKTTRRLASTAGGLAFRARQEAGGSMRLSAAHRHAILAAAPAWVAAPMEGDHVHPDALDAAAAAVKANKPYTDQMAFPIGAWSAEAARAVFAALRDASTKHNRQVWFFVECETGNVAAVEAVVNATLADPSHVAGIVAVAADANTAAAALDASATARLADHNVRLGIVVDAADDGAAAADALDAIAASRGDVTVAGVRGDDQPALVALERLAHHRRVREAGGGTPEEANDVTAS</sequence>
<gene>
    <name evidence="2" type="ORF">PPROV_000709700</name>
</gene>
<accession>A0A830HN70</accession>
<dbReference type="EMBL" id="BNJQ01000020">
    <property type="protein sequence ID" value="GHP08358.1"/>
    <property type="molecule type" value="Genomic_DNA"/>
</dbReference>
<dbReference type="Proteomes" id="UP000660262">
    <property type="component" value="Unassembled WGS sequence"/>
</dbReference>
<feature type="region of interest" description="Disordered" evidence="1">
    <location>
        <begin position="24"/>
        <end position="47"/>
    </location>
</feature>
<proteinExistence type="predicted"/>
<protein>
    <submittedName>
        <fullName evidence="2">Uncharacterized protein</fullName>
    </submittedName>
</protein>